<organism evidence="2 3">
    <name type="scientific">Methanofervidicoccus abyssi</name>
    <dbReference type="NCBI Taxonomy" id="2082189"/>
    <lineage>
        <taxon>Archaea</taxon>
        <taxon>Methanobacteriati</taxon>
        <taxon>Methanobacteriota</taxon>
        <taxon>Methanomada group</taxon>
        <taxon>Methanococci</taxon>
        <taxon>Methanococcales</taxon>
        <taxon>Methanofervidicoccus</taxon>
    </lineage>
</organism>
<proteinExistence type="predicted"/>
<evidence type="ECO:0000256" key="1">
    <source>
        <dbReference type="SAM" id="Phobius"/>
    </source>
</evidence>
<comment type="caution">
    <text evidence="2">The sequence shown here is derived from an EMBL/GenBank/DDBJ whole genome shotgun (WGS) entry which is preliminary data.</text>
</comment>
<dbReference type="EMBL" id="BFAX01000001">
    <property type="protein sequence ID" value="GBF36018.1"/>
    <property type="molecule type" value="Genomic_DNA"/>
</dbReference>
<dbReference type="AlphaFoldDB" id="A0A401HP41"/>
<protein>
    <submittedName>
        <fullName evidence="2">Uncharacterized protein</fullName>
    </submittedName>
</protein>
<accession>A0A401HP41</accession>
<evidence type="ECO:0000313" key="2">
    <source>
        <dbReference type="EMBL" id="GBF36018.1"/>
    </source>
</evidence>
<keyword evidence="1" id="KW-0472">Membrane</keyword>
<keyword evidence="3" id="KW-1185">Reference proteome</keyword>
<feature type="transmembrane region" description="Helical" evidence="1">
    <location>
        <begin position="6"/>
        <end position="26"/>
    </location>
</feature>
<reference evidence="2 3" key="1">
    <citation type="journal article" date="2019" name="Int. J. Syst. Evol. Microbiol.">
        <title>Methanofervidicoccus abyssi gen. nov., sp. nov., a hydrogenotrophic methanogen, isolated from a hydrothermal vent chimney in the Mid-Cayman Spreading Center, the Caribbean Sea.</title>
        <authorList>
            <person name="Sakai S."/>
            <person name="Takaki Y."/>
            <person name="Miyazaki M."/>
            <person name="Ogawara M."/>
            <person name="Yanagawa K."/>
            <person name="Miyazaki J."/>
            <person name="Takai K."/>
        </authorList>
    </citation>
    <scope>NUCLEOTIDE SEQUENCE [LARGE SCALE GENOMIC DNA]</scope>
    <source>
        <strain evidence="2 3">HHB</strain>
    </source>
</reference>
<gene>
    <name evidence="2" type="ORF">MHHB_P0243</name>
</gene>
<name>A0A401HP41_9EURY</name>
<evidence type="ECO:0000313" key="3">
    <source>
        <dbReference type="Proteomes" id="UP000290527"/>
    </source>
</evidence>
<keyword evidence="1" id="KW-0812">Transmembrane</keyword>
<keyword evidence="1" id="KW-1133">Transmembrane helix</keyword>
<dbReference type="Proteomes" id="UP000290527">
    <property type="component" value="Unassembled WGS sequence"/>
</dbReference>
<sequence>MRIPPIFTVMNIEEIISIFVIILLSIHIPKHFLNKQQLLKNNKIINIINDIINYKQRITKIKIIKLKNYFLDYIKCWRSI</sequence>